<name>A0A6G0XVH6_9STRA</name>
<feature type="compositionally biased region" description="Low complexity" evidence="9">
    <location>
        <begin position="455"/>
        <end position="465"/>
    </location>
</feature>
<feature type="compositionally biased region" description="Pro residues" evidence="9">
    <location>
        <begin position="341"/>
        <end position="353"/>
    </location>
</feature>
<comment type="caution">
    <text evidence="11">The sequence shown here is derived from an EMBL/GenBank/DDBJ whole genome shotgun (WGS) entry which is preliminary data.</text>
</comment>
<reference evidence="11 12" key="1">
    <citation type="submission" date="2019-07" db="EMBL/GenBank/DDBJ databases">
        <title>Genomics analysis of Aphanomyces spp. identifies a new class of oomycete effector associated with host adaptation.</title>
        <authorList>
            <person name="Gaulin E."/>
        </authorList>
    </citation>
    <scope>NUCLEOTIDE SEQUENCE [LARGE SCALE GENOMIC DNA]</scope>
    <source>
        <strain evidence="11 12">ATCC 201684</strain>
    </source>
</reference>
<sequence length="775" mass="85461">MSAPIDDLLYEDDDEDETMDDVDMAGGFVQPPVSMGIVPPPGNVIAPPQMIAPPVGVIAPPLATMAAPIAYTPSPTGPPQMSSEDKIKKLFQLIQVRFPDKYKPVYEEVRTRRVGLKNDLNFILDILKRALGYTIFSVLCQEVGGFPTAAPTPPRTFPTPVTMKAEPVAAVPPPQTTFPTPSRPAVSAQPQQPPQPTIRATPTPAPVPAQSTDPNDKIRFARQLLTHSSQCTLPPGTQCQVKKCDDIKRFFKHSLTCGKGRECSHCEQLRMLVKLHATECSVAGHERCPIPFCDSMRPNANASRPTAPKEQPPSPHTTIPKDEPVKTPANPVKPVVAAAPTPQPTPTPQAPPPVAVEYGRILQMIFHCQTCNQSACRVPGCNESKEYMREMNNPETTVVKAKTYLQVFQHYKMCKDKPAAVHKACPVCSIGLQPLPYATPLAPVQPTPSPGLGIKRPSMSSSSPRSPKKQKPTPTPAAKISKGPTPLQTASVVETYDLTEELAPTNVNDLRREADVLTHTNIDPQAEKRIMLAGVPPKVKQLAPKREGWNELFQHHGLQQTMARALMANGLHAQPSEDVTEVMGLALHEYLKQVLEEMVEIAKQRNDVYSNSIPRRTPQPPPTQPTKTAVEILRLSSDEHFNRQMQADQALRSELLEEGRKDESADKDKSKRRKGKTQKNAAPASGKKDLMDKDEEDMDIDELARKDLKIKLLQEGSVMLEGRVNTSIAPNARRNKHEIQVTMEDAEYWLRSQKPYIDAKLFCRAAAARIHTKNL</sequence>
<dbReference type="Pfam" id="PF05236">
    <property type="entry name" value="TAF4"/>
    <property type="match status" value="1"/>
</dbReference>
<feature type="region of interest" description="Disordered" evidence="9">
    <location>
        <begin position="654"/>
        <end position="695"/>
    </location>
</feature>
<evidence type="ECO:0000313" key="11">
    <source>
        <dbReference type="EMBL" id="KAF0744526.1"/>
    </source>
</evidence>
<evidence type="ECO:0000313" key="12">
    <source>
        <dbReference type="Proteomes" id="UP000481153"/>
    </source>
</evidence>
<dbReference type="PANTHER" id="PTHR48125:SF12">
    <property type="entry name" value="AT HOOK TRANSCRIPTION FACTOR FAMILY-RELATED"/>
    <property type="match status" value="1"/>
</dbReference>
<dbReference type="PANTHER" id="PTHR48125">
    <property type="entry name" value="LP07818P1"/>
    <property type="match status" value="1"/>
</dbReference>
<protein>
    <recommendedName>
        <fullName evidence="10">TAZ-type domain-containing protein</fullName>
    </recommendedName>
</protein>
<keyword evidence="7" id="KW-0804">Transcription</keyword>
<evidence type="ECO:0000256" key="9">
    <source>
        <dbReference type="SAM" id="MobiDB-lite"/>
    </source>
</evidence>
<accession>A0A6G0XVH6</accession>
<dbReference type="SUPFAM" id="SSF57933">
    <property type="entry name" value="TAZ domain"/>
    <property type="match status" value="2"/>
</dbReference>
<dbReference type="VEuPathDB" id="FungiDB:AeMF1_009260"/>
<evidence type="ECO:0000256" key="5">
    <source>
        <dbReference type="ARBA" id="ARBA00022833"/>
    </source>
</evidence>
<keyword evidence="8" id="KW-0539">Nucleus</keyword>
<feature type="region of interest" description="Disordered" evidence="9">
    <location>
        <begin position="299"/>
        <end position="353"/>
    </location>
</feature>
<dbReference type="GO" id="GO:0008270">
    <property type="term" value="F:zinc ion binding"/>
    <property type="evidence" value="ECO:0007669"/>
    <property type="project" value="UniProtKB-KW"/>
</dbReference>
<dbReference type="EMBL" id="VJMJ01000009">
    <property type="protein sequence ID" value="KAF0744526.1"/>
    <property type="molecule type" value="Genomic_DNA"/>
</dbReference>
<comment type="similarity">
    <text evidence="2">Belongs to the TAF4 family.</text>
</comment>
<evidence type="ECO:0000256" key="6">
    <source>
        <dbReference type="ARBA" id="ARBA00023015"/>
    </source>
</evidence>
<dbReference type="SMART" id="SM00551">
    <property type="entry name" value="ZnF_TAZ"/>
    <property type="match status" value="1"/>
</dbReference>
<dbReference type="Pfam" id="PF02135">
    <property type="entry name" value="zf-TAZ"/>
    <property type="match status" value="1"/>
</dbReference>
<dbReference type="Gene3D" id="1.20.1020.10">
    <property type="entry name" value="TAZ domain"/>
    <property type="match status" value="2"/>
</dbReference>
<dbReference type="PROSITE" id="PS50134">
    <property type="entry name" value="ZF_TAZ"/>
    <property type="match status" value="1"/>
</dbReference>
<feature type="compositionally biased region" description="Low complexity" evidence="9">
    <location>
        <begin position="197"/>
        <end position="212"/>
    </location>
</feature>
<feature type="region of interest" description="Disordered" evidence="9">
    <location>
        <begin position="171"/>
        <end position="214"/>
    </location>
</feature>
<dbReference type="Proteomes" id="UP000481153">
    <property type="component" value="Unassembled WGS sequence"/>
</dbReference>
<gene>
    <name evidence="11" type="ORF">Ae201684_001000</name>
</gene>
<evidence type="ECO:0000259" key="10">
    <source>
        <dbReference type="PROSITE" id="PS50134"/>
    </source>
</evidence>
<feature type="region of interest" description="Disordered" evidence="9">
    <location>
        <begin position="443"/>
        <end position="486"/>
    </location>
</feature>
<evidence type="ECO:0000256" key="4">
    <source>
        <dbReference type="ARBA" id="ARBA00022771"/>
    </source>
</evidence>
<dbReference type="InterPro" id="IPR035898">
    <property type="entry name" value="TAZ_dom_sf"/>
</dbReference>
<dbReference type="InterPro" id="IPR007900">
    <property type="entry name" value="TAF4_C"/>
</dbReference>
<dbReference type="GO" id="GO:0005669">
    <property type="term" value="C:transcription factor TFIID complex"/>
    <property type="evidence" value="ECO:0007669"/>
    <property type="project" value="InterPro"/>
</dbReference>
<organism evidence="11 12">
    <name type="scientific">Aphanomyces euteiches</name>
    <dbReference type="NCBI Taxonomy" id="100861"/>
    <lineage>
        <taxon>Eukaryota</taxon>
        <taxon>Sar</taxon>
        <taxon>Stramenopiles</taxon>
        <taxon>Oomycota</taxon>
        <taxon>Saprolegniomycetes</taxon>
        <taxon>Saprolegniales</taxon>
        <taxon>Verrucalvaceae</taxon>
        <taxon>Aphanomyces</taxon>
    </lineage>
</organism>
<keyword evidence="3" id="KW-0479">Metal-binding</keyword>
<keyword evidence="5" id="KW-0862">Zinc</keyword>
<keyword evidence="4" id="KW-0863">Zinc-finger</keyword>
<dbReference type="InterPro" id="IPR000197">
    <property type="entry name" value="Znf_TAZ"/>
</dbReference>
<evidence type="ECO:0000256" key="1">
    <source>
        <dbReference type="ARBA" id="ARBA00004123"/>
    </source>
</evidence>
<dbReference type="AlphaFoldDB" id="A0A6G0XVH6"/>
<evidence type="ECO:0000256" key="7">
    <source>
        <dbReference type="ARBA" id="ARBA00023163"/>
    </source>
</evidence>
<feature type="compositionally biased region" description="Basic and acidic residues" evidence="9">
    <location>
        <begin position="654"/>
        <end position="669"/>
    </location>
</feature>
<evidence type="ECO:0000256" key="3">
    <source>
        <dbReference type="ARBA" id="ARBA00022723"/>
    </source>
</evidence>
<keyword evidence="6" id="KW-0805">Transcription regulation</keyword>
<dbReference type="GO" id="GO:0006352">
    <property type="term" value="P:DNA-templated transcription initiation"/>
    <property type="evidence" value="ECO:0007669"/>
    <property type="project" value="InterPro"/>
</dbReference>
<feature type="domain" description="TAZ-type" evidence="10">
    <location>
        <begin position="213"/>
        <end position="296"/>
    </location>
</feature>
<keyword evidence="12" id="KW-1185">Reference proteome</keyword>
<evidence type="ECO:0000256" key="8">
    <source>
        <dbReference type="ARBA" id="ARBA00023242"/>
    </source>
</evidence>
<proteinExistence type="inferred from homology"/>
<feature type="compositionally biased region" description="Low complexity" evidence="9">
    <location>
        <begin position="326"/>
        <end position="340"/>
    </location>
</feature>
<comment type="subcellular location">
    <subcellularLocation>
        <location evidence="1">Nucleus</location>
    </subcellularLocation>
</comment>
<evidence type="ECO:0000256" key="2">
    <source>
        <dbReference type="ARBA" id="ARBA00006178"/>
    </source>
</evidence>